<gene>
    <name evidence="2" type="ORF">NE857_19575</name>
</gene>
<proteinExistence type="predicted"/>
<dbReference type="EMBL" id="CP099837">
    <property type="protein sequence ID" value="USY17540.1"/>
    <property type="molecule type" value="Genomic_DNA"/>
</dbReference>
<keyword evidence="2" id="KW-0808">Transferase</keyword>
<dbReference type="CDD" id="cd04189">
    <property type="entry name" value="G1P_TT_long"/>
    <property type="match status" value="1"/>
</dbReference>
<dbReference type="InterPro" id="IPR005835">
    <property type="entry name" value="NTP_transferase_dom"/>
</dbReference>
<dbReference type="PANTHER" id="PTHR42883">
    <property type="entry name" value="GLUCOSE-1-PHOSPHATE THYMIDYLTRANSFERASE"/>
    <property type="match status" value="1"/>
</dbReference>
<dbReference type="InterPro" id="IPR029044">
    <property type="entry name" value="Nucleotide-diphossugar_trans"/>
</dbReference>
<dbReference type="Gene3D" id="3.90.550.10">
    <property type="entry name" value="Spore Coat Polysaccharide Biosynthesis Protein SpsA, Chain A"/>
    <property type="match status" value="1"/>
</dbReference>
<dbReference type="SUPFAM" id="SSF53448">
    <property type="entry name" value="Nucleotide-diphospho-sugar transferases"/>
    <property type="match status" value="1"/>
</dbReference>
<keyword evidence="2" id="KW-0548">Nucleotidyltransferase</keyword>
<dbReference type="RefSeq" id="WP_254417105.1">
    <property type="nucleotide sequence ID" value="NZ_BAAAJB010000011.1"/>
</dbReference>
<dbReference type="EC" id="2.7.7.24" evidence="2"/>
<organism evidence="2 3">
    <name type="scientific">Nocardiopsis exhalans</name>
    <dbReference type="NCBI Taxonomy" id="163604"/>
    <lineage>
        <taxon>Bacteria</taxon>
        <taxon>Bacillati</taxon>
        <taxon>Actinomycetota</taxon>
        <taxon>Actinomycetes</taxon>
        <taxon>Streptosporangiales</taxon>
        <taxon>Nocardiopsidaceae</taxon>
        <taxon>Nocardiopsis</taxon>
    </lineage>
</organism>
<dbReference type="Proteomes" id="UP001055940">
    <property type="component" value="Chromosome"/>
</dbReference>
<dbReference type="GO" id="GO:0008879">
    <property type="term" value="F:glucose-1-phosphate thymidylyltransferase activity"/>
    <property type="evidence" value="ECO:0007669"/>
    <property type="project" value="UniProtKB-EC"/>
</dbReference>
<dbReference type="Gene3D" id="2.160.10.10">
    <property type="entry name" value="Hexapeptide repeat proteins"/>
    <property type="match status" value="1"/>
</dbReference>
<accession>A0ABY5D3X4</accession>
<dbReference type="NCBIfam" id="TIGR01208">
    <property type="entry name" value="rmlA_long"/>
    <property type="match status" value="1"/>
</dbReference>
<dbReference type="InterPro" id="IPR005908">
    <property type="entry name" value="G1P_thy_trans_l"/>
</dbReference>
<sequence>MRALILAGGSGSRMLPLTHTLPKQLLPVAGLPVLEYAVRSVRDLGIVDVGVVTGGGADLVRHELGDGSELGVRITYIHQGQPRGLADCVRMARGFLGEEDFVLFLGDNLLPEGIGGLAEEFAARGSDAHVAVQRVADPSAFGVVETGEDGKVIRLVEKPEEPMGNQAVIGVYFFTRAVHEAVRAIAPSRRGELEITDAVQWLLKRGYGVTASEYTGYWADVGSPEDVLAANRHVLGLLDCPFPQDGVDESSRVTGPVRLGRGASIVRSTVRGPAWIGPGTVVEDSAVGPWTSVGGNCSLSGADLADSVVLNGAGVYGPAPLRGCLIGADSTVRSRSGPAGGHRFVVGDHTRIELGI</sequence>
<evidence type="ECO:0000259" key="1">
    <source>
        <dbReference type="Pfam" id="PF00483"/>
    </source>
</evidence>
<evidence type="ECO:0000313" key="2">
    <source>
        <dbReference type="EMBL" id="USY17540.1"/>
    </source>
</evidence>
<reference evidence="2" key="1">
    <citation type="submission" date="2022-06" db="EMBL/GenBank/DDBJ databases">
        <authorList>
            <person name="Ping M."/>
        </authorList>
    </citation>
    <scope>NUCLEOTIDE SEQUENCE</scope>
    <source>
        <strain evidence="2">JCM11759T</strain>
    </source>
</reference>
<dbReference type="PANTHER" id="PTHR42883:SF2">
    <property type="entry name" value="THYMIDYLYLTRANSFERASE"/>
    <property type="match status" value="1"/>
</dbReference>
<protein>
    <submittedName>
        <fullName evidence="2">Glucose-1-phosphate thymidylyltransferase</fullName>
        <ecNumber evidence="2">2.7.7.24</ecNumber>
    </submittedName>
</protein>
<feature type="domain" description="Nucleotidyl transferase" evidence="1">
    <location>
        <begin position="3"/>
        <end position="234"/>
    </location>
</feature>
<keyword evidence="3" id="KW-1185">Reference proteome</keyword>
<evidence type="ECO:0000313" key="3">
    <source>
        <dbReference type="Proteomes" id="UP001055940"/>
    </source>
</evidence>
<dbReference type="Pfam" id="PF00483">
    <property type="entry name" value="NTP_transferase"/>
    <property type="match status" value="1"/>
</dbReference>
<name>A0ABY5D3X4_9ACTN</name>